<keyword evidence="3" id="KW-1185">Reference proteome</keyword>
<proteinExistence type="predicted"/>
<feature type="domain" description="DUF2249" evidence="1">
    <location>
        <begin position="30"/>
        <end position="99"/>
    </location>
</feature>
<gene>
    <name evidence="2" type="ORF">JAV76_06840</name>
</gene>
<dbReference type="Proteomes" id="UP000602087">
    <property type="component" value="Unassembled WGS sequence"/>
</dbReference>
<evidence type="ECO:0000259" key="1">
    <source>
        <dbReference type="Pfam" id="PF10006"/>
    </source>
</evidence>
<evidence type="ECO:0000313" key="2">
    <source>
        <dbReference type="EMBL" id="MBI9114726.1"/>
    </source>
</evidence>
<reference evidence="2" key="1">
    <citation type="submission" date="2020-12" db="EMBL/GenBank/DDBJ databases">
        <title>Sanguibacter suaedae sp. nov., isolated from Suaeda aralocaspica.</title>
        <authorList>
            <person name="Ma Q."/>
        </authorList>
    </citation>
    <scope>NUCLEOTIDE SEQUENCE</scope>
    <source>
        <strain evidence="2">YZGR15</strain>
    </source>
</reference>
<comment type="caution">
    <text evidence="2">The sequence shown here is derived from an EMBL/GenBank/DDBJ whole genome shotgun (WGS) entry which is preliminary data.</text>
</comment>
<dbReference type="Pfam" id="PF10006">
    <property type="entry name" value="DUF2249"/>
    <property type="match status" value="1"/>
</dbReference>
<dbReference type="InterPro" id="IPR018720">
    <property type="entry name" value="DUF2249"/>
</dbReference>
<name>A0A934IBA8_9MICO</name>
<sequence length="102" mass="10811">MEPRPDAHRSSGAEGGSGCACGHEAEALPELDATAIPHALRHATIFGALGSLAPGAGLVLVAPHDPLPLLAQLEDRWPGRFDVVRTETGPTVWRLRFTRTRG</sequence>
<organism evidence="2 3">
    <name type="scientific">Sanguibacter suaedae</name>
    <dbReference type="NCBI Taxonomy" id="2795737"/>
    <lineage>
        <taxon>Bacteria</taxon>
        <taxon>Bacillati</taxon>
        <taxon>Actinomycetota</taxon>
        <taxon>Actinomycetes</taxon>
        <taxon>Micrococcales</taxon>
        <taxon>Sanguibacteraceae</taxon>
        <taxon>Sanguibacter</taxon>
    </lineage>
</organism>
<accession>A0A934IBA8</accession>
<dbReference type="EMBL" id="JAEINH010000004">
    <property type="protein sequence ID" value="MBI9114726.1"/>
    <property type="molecule type" value="Genomic_DNA"/>
</dbReference>
<dbReference type="AlphaFoldDB" id="A0A934IBA8"/>
<protein>
    <submittedName>
        <fullName evidence="2">DUF2249 domain-containing protein</fullName>
    </submittedName>
</protein>
<evidence type="ECO:0000313" key="3">
    <source>
        <dbReference type="Proteomes" id="UP000602087"/>
    </source>
</evidence>